<evidence type="ECO:0000259" key="8">
    <source>
        <dbReference type="SMART" id="SM00388"/>
    </source>
</evidence>
<keyword evidence="7" id="KW-0472">Membrane</keyword>
<dbReference type="SMART" id="SM00388">
    <property type="entry name" value="HisKA"/>
    <property type="match status" value="1"/>
</dbReference>
<dbReference type="InterPro" id="IPR003661">
    <property type="entry name" value="HisK_dim/P_dom"/>
</dbReference>
<evidence type="ECO:0000313" key="9">
    <source>
        <dbReference type="EMBL" id="GAH69188.1"/>
    </source>
</evidence>
<dbReference type="InterPro" id="IPR036097">
    <property type="entry name" value="HisK_dim/P_sf"/>
</dbReference>
<dbReference type="CDD" id="cd00082">
    <property type="entry name" value="HisKA"/>
    <property type="match status" value="1"/>
</dbReference>
<dbReference type="Pfam" id="PF00512">
    <property type="entry name" value="HisKA"/>
    <property type="match status" value="1"/>
</dbReference>
<feature type="domain" description="Signal transduction histidine kinase dimerisation/phosphoacceptor" evidence="8">
    <location>
        <begin position="173"/>
        <end position="241"/>
    </location>
</feature>
<dbReference type="SUPFAM" id="SSF47384">
    <property type="entry name" value="Homodimeric domain of signal transducing histidine kinase"/>
    <property type="match status" value="1"/>
</dbReference>
<feature type="transmembrane region" description="Helical" evidence="7">
    <location>
        <begin position="70"/>
        <end position="89"/>
    </location>
</feature>
<sequence length="259" mass="29169">MKALPRALVITAGLFGTISLVFPEILPVVLTKGRFTLTAQTLNFTGGIFYLAGVAYFLKRFDRNRDTIYVLFTIYCLLFGIAGLTFMFSKLWSPGWWLLHAARLGAYVVAFKYVSANSSKEYLFLVRSKEILEQANAQAEESKKELEKVNKQLETSVQQANLLAQEAIVANRAKSEFLANMSHELRTPLHTILGFASFGIKKYANAKPEKLLDYFNRIKQSGKTLLELLNDLLDLAKLESRKLKFVFEPTNLAVLANSV</sequence>
<evidence type="ECO:0000256" key="2">
    <source>
        <dbReference type="ARBA" id="ARBA00012438"/>
    </source>
</evidence>
<evidence type="ECO:0000256" key="3">
    <source>
        <dbReference type="ARBA" id="ARBA00022679"/>
    </source>
</evidence>
<proteinExistence type="predicted"/>
<dbReference type="InterPro" id="IPR050736">
    <property type="entry name" value="Sensor_HK_Regulatory"/>
</dbReference>
<dbReference type="PANTHER" id="PTHR43711">
    <property type="entry name" value="TWO-COMPONENT HISTIDINE KINASE"/>
    <property type="match status" value="1"/>
</dbReference>
<reference evidence="9" key="1">
    <citation type="journal article" date="2014" name="Front. Microbiol.">
        <title>High frequency of phylogenetically diverse reductive dehalogenase-homologous genes in deep subseafloor sedimentary metagenomes.</title>
        <authorList>
            <person name="Kawai M."/>
            <person name="Futagami T."/>
            <person name="Toyoda A."/>
            <person name="Takaki Y."/>
            <person name="Nishi S."/>
            <person name="Hori S."/>
            <person name="Arai W."/>
            <person name="Tsubouchi T."/>
            <person name="Morono Y."/>
            <person name="Uchiyama I."/>
            <person name="Ito T."/>
            <person name="Fujiyama A."/>
            <person name="Inagaki F."/>
            <person name="Takami H."/>
        </authorList>
    </citation>
    <scope>NUCLEOTIDE SEQUENCE</scope>
    <source>
        <strain evidence="9">Expedition CK06-06</strain>
    </source>
</reference>
<gene>
    <name evidence="9" type="ORF">S03H2_52832</name>
</gene>
<dbReference type="GO" id="GO:0000155">
    <property type="term" value="F:phosphorelay sensor kinase activity"/>
    <property type="evidence" value="ECO:0007669"/>
    <property type="project" value="InterPro"/>
</dbReference>
<keyword evidence="7" id="KW-1133">Transmembrane helix</keyword>
<keyword evidence="7" id="KW-0812">Transmembrane</keyword>
<comment type="caution">
    <text evidence="9">The sequence shown here is derived from an EMBL/GenBank/DDBJ whole genome shotgun (WGS) entry which is preliminary data.</text>
</comment>
<evidence type="ECO:0000256" key="7">
    <source>
        <dbReference type="SAM" id="Phobius"/>
    </source>
</evidence>
<comment type="catalytic activity">
    <reaction evidence="1">
        <text>ATP + protein L-histidine = ADP + protein N-phospho-L-histidine.</text>
        <dbReference type="EC" id="2.7.13.3"/>
    </reaction>
</comment>
<organism evidence="9">
    <name type="scientific">marine sediment metagenome</name>
    <dbReference type="NCBI Taxonomy" id="412755"/>
    <lineage>
        <taxon>unclassified sequences</taxon>
        <taxon>metagenomes</taxon>
        <taxon>ecological metagenomes</taxon>
    </lineage>
</organism>
<keyword evidence="3" id="KW-0808">Transferase</keyword>
<feature type="transmembrane region" description="Helical" evidence="7">
    <location>
        <begin position="39"/>
        <end position="58"/>
    </location>
</feature>
<accession>X1JHG0</accession>
<dbReference type="EC" id="2.7.13.3" evidence="2"/>
<protein>
    <recommendedName>
        <fullName evidence="2">histidine kinase</fullName>
        <ecNumber evidence="2">2.7.13.3</ecNumber>
    </recommendedName>
</protein>
<feature type="coiled-coil region" evidence="6">
    <location>
        <begin position="125"/>
        <end position="166"/>
    </location>
</feature>
<keyword evidence="6" id="KW-0175">Coiled coil</keyword>
<evidence type="ECO:0000256" key="5">
    <source>
        <dbReference type="ARBA" id="ARBA00023012"/>
    </source>
</evidence>
<dbReference type="Gene3D" id="1.10.287.130">
    <property type="match status" value="1"/>
</dbReference>
<keyword evidence="4" id="KW-0418">Kinase</keyword>
<evidence type="ECO:0000256" key="4">
    <source>
        <dbReference type="ARBA" id="ARBA00022777"/>
    </source>
</evidence>
<keyword evidence="5" id="KW-0902">Two-component regulatory system</keyword>
<dbReference type="PANTHER" id="PTHR43711:SF26">
    <property type="entry name" value="SENSOR HISTIDINE KINASE RCSC"/>
    <property type="match status" value="1"/>
</dbReference>
<feature type="non-terminal residue" evidence="9">
    <location>
        <position position="259"/>
    </location>
</feature>
<evidence type="ECO:0000256" key="6">
    <source>
        <dbReference type="SAM" id="Coils"/>
    </source>
</evidence>
<evidence type="ECO:0000256" key="1">
    <source>
        <dbReference type="ARBA" id="ARBA00000085"/>
    </source>
</evidence>
<dbReference type="EMBL" id="BARU01033593">
    <property type="protein sequence ID" value="GAH69188.1"/>
    <property type="molecule type" value="Genomic_DNA"/>
</dbReference>
<name>X1JHG0_9ZZZZ</name>
<dbReference type="AlphaFoldDB" id="X1JHG0"/>